<gene>
    <name evidence="3" type="ORF">F0U44_14890</name>
</gene>
<dbReference type="AlphaFoldDB" id="A0A5B1LB07"/>
<feature type="compositionally biased region" description="Basic and acidic residues" evidence="1">
    <location>
        <begin position="161"/>
        <end position="171"/>
    </location>
</feature>
<keyword evidence="2" id="KW-0812">Transmembrane</keyword>
<evidence type="ECO:0008006" key="5">
    <source>
        <dbReference type="Google" id="ProtNLM"/>
    </source>
</evidence>
<accession>A0A5B1LB07</accession>
<reference evidence="3 4" key="1">
    <citation type="submission" date="2019-09" db="EMBL/GenBank/DDBJ databases">
        <title>Nocardioides panacisoli sp. nov., isolated from the soil of a ginseng field.</title>
        <authorList>
            <person name="Cho C."/>
        </authorList>
    </citation>
    <scope>NUCLEOTIDE SEQUENCE [LARGE SCALE GENOMIC DNA]</scope>
    <source>
        <strain evidence="3 4">BN130099</strain>
    </source>
</reference>
<evidence type="ECO:0000313" key="3">
    <source>
        <dbReference type="EMBL" id="KAA1417923.1"/>
    </source>
</evidence>
<sequence length="190" mass="20350">MSSSSAPQLRSRLPRLAEVAVQRARLTVVPRPRNRPRAPRVPFVIFVSVIMLGGVVGLLLFNTSMQQASFRETALEQQVADLTAREEALNLELQEKRSFQHVAYEAQKAGMVFTTGAACVLGLGTGEIKGTCVPALPDNRIPINPPGVEKPAALDPAPVIVRDKPDPKTDPGTKGGNPSGDGAPNNNQQR</sequence>
<dbReference type="EMBL" id="VUJV01000004">
    <property type="protein sequence ID" value="KAA1417923.1"/>
    <property type="molecule type" value="Genomic_DNA"/>
</dbReference>
<keyword evidence="4" id="KW-1185">Reference proteome</keyword>
<evidence type="ECO:0000256" key="1">
    <source>
        <dbReference type="SAM" id="MobiDB-lite"/>
    </source>
</evidence>
<feature type="transmembrane region" description="Helical" evidence="2">
    <location>
        <begin position="41"/>
        <end position="61"/>
    </location>
</feature>
<name>A0A5B1LB07_9ACTN</name>
<keyword evidence="2" id="KW-0472">Membrane</keyword>
<keyword evidence="2" id="KW-1133">Transmembrane helix</keyword>
<reference evidence="3 4" key="2">
    <citation type="submission" date="2019-09" db="EMBL/GenBank/DDBJ databases">
        <authorList>
            <person name="Jin C."/>
        </authorList>
    </citation>
    <scope>NUCLEOTIDE SEQUENCE [LARGE SCALE GENOMIC DNA]</scope>
    <source>
        <strain evidence="3 4">BN130099</strain>
    </source>
</reference>
<feature type="region of interest" description="Disordered" evidence="1">
    <location>
        <begin position="143"/>
        <end position="190"/>
    </location>
</feature>
<proteinExistence type="predicted"/>
<comment type="caution">
    <text evidence="3">The sequence shown here is derived from an EMBL/GenBank/DDBJ whole genome shotgun (WGS) entry which is preliminary data.</text>
</comment>
<evidence type="ECO:0000256" key="2">
    <source>
        <dbReference type="SAM" id="Phobius"/>
    </source>
</evidence>
<evidence type="ECO:0000313" key="4">
    <source>
        <dbReference type="Proteomes" id="UP000325003"/>
    </source>
</evidence>
<organism evidence="3 4">
    <name type="scientific">Nocardioides humilatus</name>
    <dbReference type="NCBI Taxonomy" id="2607660"/>
    <lineage>
        <taxon>Bacteria</taxon>
        <taxon>Bacillati</taxon>
        <taxon>Actinomycetota</taxon>
        <taxon>Actinomycetes</taxon>
        <taxon>Propionibacteriales</taxon>
        <taxon>Nocardioidaceae</taxon>
        <taxon>Nocardioides</taxon>
    </lineage>
</organism>
<dbReference type="RefSeq" id="WP_149729143.1">
    <property type="nucleotide sequence ID" value="NZ_VUJV01000004.1"/>
</dbReference>
<dbReference type="Proteomes" id="UP000325003">
    <property type="component" value="Unassembled WGS sequence"/>
</dbReference>
<protein>
    <recommendedName>
        <fullName evidence="5">Septum formation initiator family protein</fullName>
    </recommendedName>
</protein>